<protein>
    <submittedName>
        <fullName evidence="2">Uncharacterized protein</fullName>
    </submittedName>
</protein>
<reference evidence="2 3" key="1">
    <citation type="submission" date="2018-07" db="EMBL/GenBank/DDBJ databases">
        <title>High-quality-draft genome sequence of Gaiella occulta.</title>
        <authorList>
            <person name="Severino R."/>
            <person name="Froufe H.J.C."/>
            <person name="Rainey F.A."/>
            <person name="Barroso C."/>
            <person name="Albuquerque L."/>
            <person name="Lobo-Da-Cunha A."/>
            <person name="Da Costa M.S."/>
            <person name="Egas C."/>
        </authorList>
    </citation>
    <scope>NUCLEOTIDE SEQUENCE [LARGE SCALE GENOMIC DNA]</scope>
    <source>
        <strain evidence="2 3">F2-233</strain>
    </source>
</reference>
<accession>A0A7M2YZR9</accession>
<dbReference type="RefSeq" id="WP_114795475.1">
    <property type="nucleotide sequence ID" value="NZ_QQZY01000002.1"/>
</dbReference>
<comment type="caution">
    <text evidence="2">The sequence shown here is derived from an EMBL/GenBank/DDBJ whole genome shotgun (WGS) entry which is preliminary data.</text>
</comment>
<dbReference type="Proteomes" id="UP000254134">
    <property type="component" value="Unassembled WGS sequence"/>
</dbReference>
<keyword evidence="1" id="KW-1133">Transmembrane helix</keyword>
<reference evidence="3" key="2">
    <citation type="journal article" date="2019" name="MicrobiologyOpen">
        <title>High-quality draft genome sequence of Gaiella occulta isolated from a 150 meter deep mineral water borehole and comparison with the genome sequences of other deep-branching lineages of the phylum Actinobacteria.</title>
        <authorList>
            <person name="Severino R."/>
            <person name="Froufe H.J.C."/>
            <person name="Barroso C."/>
            <person name="Albuquerque L."/>
            <person name="Lobo-da-Cunha A."/>
            <person name="da Costa M.S."/>
            <person name="Egas C."/>
        </authorList>
    </citation>
    <scope>NUCLEOTIDE SEQUENCE [LARGE SCALE GENOMIC DNA]</scope>
    <source>
        <strain evidence="3">F2-233</strain>
    </source>
</reference>
<keyword evidence="3" id="KW-1185">Reference proteome</keyword>
<dbReference type="EMBL" id="QQZY01000002">
    <property type="protein sequence ID" value="RDI75254.1"/>
    <property type="molecule type" value="Genomic_DNA"/>
</dbReference>
<name>A0A7M2YZR9_9ACTN</name>
<proteinExistence type="predicted"/>
<dbReference type="AlphaFoldDB" id="A0A7M2YZR9"/>
<organism evidence="2 3">
    <name type="scientific">Gaiella occulta</name>
    <dbReference type="NCBI Taxonomy" id="1002870"/>
    <lineage>
        <taxon>Bacteria</taxon>
        <taxon>Bacillati</taxon>
        <taxon>Actinomycetota</taxon>
        <taxon>Thermoleophilia</taxon>
        <taxon>Gaiellales</taxon>
        <taxon>Gaiellaceae</taxon>
        <taxon>Gaiella</taxon>
    </lineage>
</organism>
<evidence type="ECO:0000313" key="3">
    <source>
        <dbReference type="Proteomes" id="UP000254134"/>
    </source>
</evidence>
<sequence length="123" mass="13465">MRRLLQNRTARGLALVALVALVVVLLSLEPVLAVTGGLLRIGFFLAVAFFLFLVWRERRGDLEAWSERHRRVFYGAIALAVLDVGAVIGLSPAGADAVAFFAVLAACVYAVVRVWRDEHTYGP</sequence>
<gene>
    <name evidence="2" type="ORF">Gocc_1052</name>
</gene>
<feature type="transmembrane region" description="Helical" evidence="1">
    <location>
        <begin position="97"/>
        <end position="115"/>
    </location>
</feature>
<evidence type="ECO:0000256" key="1">
    <source>
        <dbReference type="SAM" id="Phobius"/>
    </source>
</evidence>
<keyword evidence="1" id="KW-0472">Membrane</keyword>
<feature type="transmembrane region" description="Helical" evidence="1">
    <location>
        <begin position="12"/>
        <end position="32"/>
    </location>
</feature>
<evidence type="ECO:0000313" key="2">
    <source>
        <dbReference type="EMBL" id="RDI75254.1"/>
    </source>
</evidence>
<feature type="transmembrane region" description="Helical" evidence="1">
    <location>
        <begin position="72"/>
        <end position="91"/>
    </location>
</feature>
<keyword evidence="1" id="KW-0812">Transmembrane</keyword>
<feature type="transmembrane region" description="Helical" evidence="1">
    <location>
        <begin position="38"/>
        <end position="56"/>
    </location>
</feature>